<protein>
    <recommendedName>
        <fullName evidence="2">Transglutaminase-like domain-containing protein</fullName>
    </recommendedName>
</protein>
<gene>
    <name evidence="1" type="ORF">LCGC14_3050600</name>
</gene>
<dbReference type="Gene3D" id="3.10.620.30">
    <property type="match status" value="1"/>
</dbReference>
<comment type="caution">
    <text evidence="1">The sequence shown here is derived from an EMBL/GenBank/DDBJ whole genome shotgun (WGS) entry which is preliminary data.</text>
</comment>
<evidence type="ECO:0000313" key="1">
    <source>
        <dbReference type="EMBL" id="KKK57823.1"/>
    </source>
</evidence>
<name>A0A0F8WM93_9ZZZZ</name>
<accession>A0A0F8WM93</accession>
<dbReference type="AlphaFoldDB" id="A0A0F8WM93"/>
<evidence type="ECO:0008006" key="2">
    <source>
        <dbReference type="Google" id="ProtNLM"/>
    </source>
</evidence>
<feature type="non-terminal residue" evidence="1">
    <location>
        <position position="1"/>
    </location>
</feature>
<proteinExistence type="predicted"/>
<organism evidence="1">
    <name type="scientific">marine sediment metagenome</name>
    <dbReference type="NCBI Taxonomy" id="412755"/>
    <lineage>
        <taxon>unclassified sequences</taxon>
        <taxon>metagenomes</taxon>
        <taxon>ecological metagenomes</taxon>
    </lineage>
</organism>
<dbReference type="Pfam" id="PF06035">
    <property type="entry name" value="Peptidase_C93"/>
    <property type="match status" value="1"/>
</dbReference>
<dbReference type="InterPro" id="IPR010319">
    <property type="entry name" value="Transglutaminase-like_Cys_pept"/>
</dbReference>
<reference evidence="1" key="1">
    <citation type="journal article" date="2015" name="Nature">
        <title>Complex archaea that bridge the gap between prokaryotes and eukaryotes.</title>
        <authorList>
            <person name="Spang A."/>
            <person name="Saw J.H."/>
            <person name="Jorgensen S.L."/>
            <person name="Zaremba-Niedzwiedzka K."/>
            <person name="Martijn J."/>
            <person name="Lind A.E."/>
            <person name="van Eijk R."/>
            <person name="Schleper C."/>
            <person name="Guy L."/>
            <person name="Ettema T.J."/>
        </authorList>
    </citation>
    <scope>NUCLEOTIDE SEQUENCE</scope>
</reference>
<sequence>INRMAMYVVDPPGKDKWGPFRMLDGVRVGDCDDYAVHKLKALIAEGWPRGALLLSVCLVGPKQVPHCVLLVQCAGLPAACLDNRLDGIWDVDSAGTSTNTWVCQEWPSHSFWWRNMKND</sequence>
<dbReference type="EMBL" id="LAZR01064282">
    <property type="protein sequence ID" value="KKK57823.1"/>
    <property type="molecule type" value="Genomic_DNA"/>
</dbReference>